<dbReference type="SMART" id="SM00479">
    <property type="entry name" value="EXOIII"/>
    <property type="match status" value="1"/>
</dbReference>
<dbReference type="SUPFAM" id="SSF53098">
    <property type="entry name" value="Ribonuclease H-like"/>
    <property type="match status" value="1"/>
</dbReference>
<dbReference type="GO" id="GO:0003887">
    <property type="term" value="F:DNA-directed DNA polymerase activity"/>
    <property type="evidence" value="ECO:0007669"/>
    <property type="project" value="UniProtKB-EC"/>
</dbReference>
<evidence type="ECO:0000313" key="7">
    <source>
        <dbReference type="EMBL" id="PWI34782.1"/>
    </source>
</evidence>
<evidence type="ECO:0000259" key="6">
    <source>
        <dbReference type="SMART" id="SM00479"/>
    </source>
</evidence>
<dbReference type="PANTHER" id="PTHR30231">
    <property type="entry name" value="DNA POLYMERASE III SUBUNIT EPSILON"/>
    <property type="match status" value="1"/>
</dbReference>
<evidence type="ECO:0000256" key="3">
    <source>
        <dbReference type="ARBA" id="ARBA00022801"/>
    </source>
</evidence>
<dbReference type="Pfam" id="PF00929">
    <property type="entry name" value="RNase_T"/>
    <property type="match status" value="1"/>
</dbReference>
<evidence type="ECO:0000256" key="2">
    <source>
        <dbReference type="ARBA" id="ARBA00022722"/>
    </source>
</evidence>
<dbReference type="CDD" id="cd06127">
    <property type="entry name" value="DEDDh"/>
    <property type="match status" value="1"/>
</dbReference>
<dbReference type="InterPro" id="IPR006054">
    <property type="entry name" value="DnaQ"/>
</dbReference>
<dbReference type="Gene3D" id="3.30.420.10">
    <property type="entry name" value="Ribonuclease H-like superfamily/Ribonuclease H"/>
    <property type="match status" value="1"/>
</dbReference>
<evidence type="ECO:0000256" key="1">
    <source>
        <dbReference type="ARBA" id="ARBA00012417"/>
    </source>
</evidence>
<dbReference type="GO" id="GO:0005829">
    <property type="term" value="C:cytosol"/>
    <property type="evidence" value="ECO:0007669"/>
    <property type="project" value="TreeGrafter"/>
</dbReference>
<dbReference type="GO" id="GO:0003677">
    <property type="term" value="F:DNA binding"/>
    <property type="evidence" value="ECO:0007669"/>
    <property type="project" value="InterPro"/>
</dbReference>
<dbReference type="Proteomes" id="UP000245362">
    <property type="component" value="Unassembled WGS sequence"/>
</dbReference>
<comment type="caution">
    <text evidence="7">The sequence shown here is derived from an EMBL/GenBank/DDBJ whole genome shotgun (WGS) entry which is preliminary data.</text>
</comment>
<gene>
    <name evidence="7" type="ORF">DI392_00410</name>
</gene>
<keyword evidence="3" id="KW-0378">Hydrolase</keyword>
<keyword evidence="4" id="KW-0269">Exonuclease</keyword>
<sequence length="240" mass="26834">MNLKSIFKTGTVNWPEYYKNQQSKAKDERLIQFYQQGLVDPKTPLSQVPFVAVDFETTGLDPKKDGIISIGLVPFTLNRIQLNRATHWIVNPDKPLDEESVVIHGITHSDIIDAPDLTNILEGLLEALAGTVVVVHYRKIEREFLDLALKSRIGEGILFPVIDTLELEANVQRKQSSGLINILKGKKPESVRLGSSRSRYGLPAYSPHHALTDAIATAELLQAQIAHHYAADTPIQQLWK</sequence>
<dbReference type="GO" id="GO:0008408">
    <property type="term" value="F:3'-5' exonuclease activity"/>
    <property type="evidence" value="ECO:0007669"/>
    <property type="project" value="TreeGrafter"/>
</dbReference>
<dbReference type="AlphaFoldDB" id="A0A2U3BDF5"/>
<dbReference type="GO" id="GO:0006260">
    <property type="term" value="P:DNA replication"/>
    <property type="evidence" value="ECO:0007669"/>
    <property type="project" value="InterPro"/>
</dbReference>
<evidence type="ECO:0000256" key="4">
    <source>
        <dbReference type="ARBA" id="ARBA00022839"/>
    </source>
</evidence>
<dbReference type="RefSeq" id="WP_109317937.1">
    <property type="nucleotide sequence ID" value="NZ_QFWT01000001.1"/>
</dbReference>
<comment type="catalytic activity">
    <reaction evidence="5">
        <text>DNA(n) + a 2'-deoxyribonucleoside 5'-triphosphate = DNA(n+1) + diphosphate</text>
        <dbReference type="Rhea" id="RHEA:22508"/>
        <dbReference type="Rhea" id="RHEA-COMP:17339"/>
        <dbReference type="Rhea" id="RHEA-COMP:17340"/>
        <dbReference type="ChEBI" id="CHEBI:33019"/>
        <dbReference type="ChEBI" id="CHEBI:61560"/>
        <dbReference type="ChEBI" id="CHEBI:173112"/>
        <dbReference type="EC" id="2.7.7.7"/>
    </reaction>
</comment>
<evidence type="ECO:0000256" key="5">
    <source>
        <dbReference type="ARBA" id="ARBA00049244"/>
    </source>
</evidence>
<dbReference type="InterPro" id="IPR012337">
    <property type="entry name" value="RNaseH-like_sf"/>
</dbReference>
<protein>
    <recommendedName>
        <fullName evidence="1">DNA-directed DNA polymerase</fullName>
        <ecNumber evidence="1">2.7.7.7</ecNumber>
    </recommendedName>
</protein>
<accession>A0A2U3BDF5</accession>
<dbReference type="PANTHER" id="PTHR30231:SF4">
    <property type="entry name" value="PROTEIN NEN2"/>
    <property type="match status" value="1"/>
</dbReference>
<evidence type="ECO:0000313" key="8">
    <source>
        <dbReference type="Proteomes" id="UP000245362"/>
    </source>
</evidence>
<dbReference type="NCBIfam" id="NF006602">
    <property type="entry name" value="PRK09146.1"/>
    <property type="match status" value="1"/>
</dbReference>
<keyword evidence="2" id="KW-0540">Nuclease</keyword>
<dbReference type="InterPro" id="IPR036397">
    <property type="entry name" value="RNaseH_sf"/>
</dbReference>
<organism evidence="7 8">
    <name type="scientific">Vibrio albus</name>
    <dbReference type="NCBI Taxonomy" id="2200953"/>
    <lineage>
        <taxon>Bacteria</taxon>
        <taxon>Pseudomonadati</taxon>
        <taxon>Pseudomonadota</taxon>
        <taxon>Gammaproteobacteria</taxon>
        <taxon>Vibrionales</taxon>
        <taxon>Vibrionaceae</taxon>
        <taxon>Vibrio</taxon>
    </lineage>
</organism>
<dbReference type="EMBL" id="QFWT01000001">
    <property type="protein sequence ID" value="PWI34782.1"/>
    <property type="molecule type" value="Genomic_DNA"/>
</dbReference>
<dbReference type="InterPro" id="IPR013520">
    <property type="entry name" value="Ribonucl_H"/>
</dbReference>
<keyword evidence="8" id="KW-1185">Reference proteome</keyword>
<feature type="domain" description="Exonuclease" evidence="6">
    <location>
        <begin position="49"/>
        <end position="230"/>
    </location>
</feature>
<name>A0A2U3BDF5_9VIBR</name>
<dbReference type="OrthoDB" id="5497329at2"/>
<dbReference type="EC" id="2.7.7.7" evidence="1"/>
<proteinExistence type="predicted"/>
<dbReference type="NCBIfam" id="TIGR00573">
    <property type="entry name" value="dnaq"/>
    <property type="match status" value="1"/>
</dbReference>
<reference evidence="7 8" key="1">
    <citation type="submission" date="2018-05" db="EMBL/GenBank/DDBJ databases">
        <title>Vibrio limimaris sp. nov., isolated from marine sediment.</title>
        <authorList>
            <person name="Li C.-M."/>
        </authorList>
    </citation>
    <scope>NUCLEOTIDE SEQUENCE [LARGE SCALE GENOMIC DNA]</scope>
    <source>
        <strain evidence="7 8">E4404</strain>
    </source>
</reference>